<dbReference type="AlphaFoldDB" id="A0ABD0TBM0"/>
<dbReference type="GO" id="GO:0016301">
    <property type="term" value="F:kinase activity"/>
    <property type="evidence" value="ECO:0007669"/>
    <property type="project" value="UniProtKB-KW"/>
</dbReference>
<dbReference type="PRINTS" id="PR01050">
    <property type="entry name" value="PYRUVTKNASE"/>
</dbReference>
<evidence type="ECO:0000313" key="16">
    <source>
        <dbReference type="EMBL" id="KAL0840770.1"/>
    </source>
</evidence>
<dbReference type="InterPro" id="IPR015795">
    <property type="entry name" value="Pyrv_Knase_C"/>
</dbReference>
<reference evidence="16 17" key="1">
    <citation type="submission" date="2024-06" db="EMBL/GenBank/DDBJ databases">
        <title>A chromosome-level genome assembly of beet webworm, Loxostege sticticalis.</title>
        <authorList>
            <person name="Zhang Y."/>
        </authorList>
    </citation>
    <scope>NUCLEOTIDE SEQUENCE [LARGE SCALE GENOMIC DNA]</scope>
    <source>
        <strain evidence="16">AQ028</strain>
        <tissue evidence="16">Male pupae</tissue>
    </source>
</reference>
<evidence type="ECO:0000256" key="7">
    <source>
        <dbReference type="ARBA" id="ARBA00022741"/>
    </source>
</evidence>
<dbReference type="InterPro" id="IPR015806">
    <property type="entry name" value="Pyrv_Knase_insert_dom_sf"/>
</dbReference>
<keyword evidence="5 13" id="KW-0808">Transferase</keyword>
<protein>
    <recommendedName>
        <fullName evidence="4 13">Pyruvate kinase</fullName>
        <ecNumber evidence="4 13">2.7.1.40</ecNumber>
    </recommendedName>
</protein>
<dbReference type="SUPFAM" id="SSF50800">
    <property type="entry name" value="PK beta-barrel domain-like"/>
    <property type="match status" value="1"/>
</dbReference>
<dbReference type="Proteomes" id="UP001549921">
    <property type="component" value="Unassembled WGS sequence"/>
</dbReference>
<evidence type="ECO:0000256" key="11">
    <source>
        <dbReference type="ARBA" id="ARBA00023152"/>
    </source>
</evidence>
<feature type="domain" description="Pyruvate kinase barrel" evidence="14">
    <location>
        <begin position="45"/>
        <end position="377"/>
    </location>
</feature>
<evidence type="ECO:0000256" key="5">
    <source>
        <dbReference type="ARBA" id="ARBA00022679"/>
    </source>
</evidence>
<keyword evidence="11 13" id="KW-0324">Glycolysis</keyword>
<dbReference type="GO" id="GO:0004743">
    <property type="term" value="F:pyruvate kinase activity"/>
    <property type="evidence" value="ECO:0007669"/>
    <property type="project" value="UniProtKB-EC"/>
</dbReference>
<sequence>MSLPWHVPLEAAPNLKAKISPPQPTLLKHYCKLKIHENPCEELQTGFMCDIGVNNRDPTTIQRLIASGMTVARLNMRDMEPDACTQLIQSIRQAVYNYSAELEYVYPLALIVDVRGPDIITGDLKAGPRATVELNQYDTIRLTTDTSWRDCGTADCLYIGYDDLTDLQSGDLVYIDSLTSGKIKLIVTDVGDDSVECKIDVGGTIGPKMTVIISHIPHEIDNSRNGQGDSLKSISCSDSSQKPFEHMNEQIAWGVASDIDAVLIPNAQNSYDVRQVRDMLAEKGKHILVFACIDTALGFDNIDDILKEADGIYLDRAVLSTDLPVEKIFIAQKILIAKCNEVGKPCICKAVINEHIPTLCVTDLANLVIDGADVLFLEMHYDSPLKKIAPSHDEIRMAEHCLAAAAVVCRHAERILWQPRIYGNMELMQSPLDEPTKALCVSAVELAMRSRAAVIFCLSNSGRTAKLLSHARPPCPIVAVTRACHTARQLRFWRGVRAVHYIETGKKGCWISEVEARILAGIDYCKAKRILRAGDPYVIVSSSRRGVGYCDSVRLLFASGREVVPVE</sequence>
<evidence type="ECO:0000256" key="8">
    <source>
        <dbReference type="ARBA" id="ARBA00022777"/>
    </source>
</evidence>
<comment type="caution">
    <text evidence="16">The sequence shown here is derived from an EMBL/GenBank/DDBJ whole genome shotgun (WGS) entry which is preliminary data.</text>
</comment>
<name>A0ABD0TBM0_LOXSC</name>
<dbReference type="Gene3D" id="2.40.33.10">
    <property type="entry name" value="PK beta-barrel domain-like"/>
    <property type="match status" value="1"/>
</dbReference>
<comment type="catalytic activity">
    <reaction evidence="13">
        <text>pyruvate + ATP = phosphoenolpyruvate + ADP + H(+)</text>
        <dbReference type="Rhea" id="RHEA:18157"/>
        <dbReference type="ChEBI" id="CHEBI:15361"/>
        <dbReference type="ChEBI" id="CHEBI:15378"/>
        <dbReference type="ChEBI" id="CHEBI:30616"/>
        <dbReference type="ChEBI" id="CHEBI:58702"/>
        <dbReference type="ChEBI" id="CHEBI:456216"/>
        <dbReference type="EC" id="2.7.1.40"/>
    </reaction>
</comment>
<dbReference type="EMBL" id="JBEDNZ010000007">
    <property type="protein sequence ID" value="KAL0840770.1"/>
    <property type="molecule type" value="Genomic_DNA"/>
</dbReference>
<dbReference type="InterPro" id="IPR015793">
    <property type="entry name" value="Pyrv_Knase_brl"/>
</dbReference>
<feature type="domain" description="Pyruvate kinase C-terminal" evidence="15">
    <location>
        <begin position="438"/>
        <end position="554"/>
    </location>
</feature>
<dbReference type="GO" id="GO:0046872">
    <property type="term" value="F:metal ion binding"/>
    <property type="evidence" value="ECO:0007669"/>
    <property type="project" value="UniProtKB-KW"/>
</dbReference>
<dbReference type="GO" id="GO:0005524">
    <property type="term" value="F:ATP binding"/>
    <property type="evidence" value="ECO:0007669"/>
    <property type="project" value="UniProtKB-KW"/>
</dbReference>
<dbReference type="Gene3D" id="3.20.20.60">
    <property type="entry name" value="Phosphoenolpyruvate-binding domains"/>
    <property type="match status" value="1"/>
</dbReference>
<keyword evidence="10 13" id="KW-0460">Magnesium</keyword>
<comment type="similarity">
    <text evidence="3 13">Belongs to the pyruvate kinase family.</text>
</comment>
<evidence type="ECO:0000256" key="9">
    <source>
        <dbReference type="ARBA" id="ARBA00022840"/>
    </source>
</evidence>
<keyword evidence="8 13" id="KW-0418">Kinase</keyword>
<keyword evidence="9" id="KW-0067">ATP-binding</keyword>
<dbReference type="EC" id="2.7.1.40" evidence="4 13"/>
<dbReference type="InterPro" id="IPR036918">
    <property type="entry name" value="Pyrv_Knase_C_sf"/>
</dbReference>
<evidence type="ECO:0000256" key="4">
    <source>
        <dbReference type="ARBA" id="ARBA00012142"/>
    </source>
</evidence>
<accession>A0ABD0TBM0</accession>
<dbReference type="InterPro" id="IPR040442">
    <property type="entry name" value="Pyrv_kinase-like_dom_sf"/>
</dbReference>
<evidence type="ECO:0000256" key="1">
    <source>
        <dbReference type="ARBA" id="ARBA00001958"/>
    </source>
</evidence>
<dbReference type="SUPFAM" id="SSF51621">
    <property type="entry name" value="Phosphoenolpyruvate/pyruvate domain"/>
    <property type="match status" value="1"/>
</dbReference>
<keyword evidence="7" id="KW-0547">Nucleotide-binding</keyword>
<dbReference type="InterPro" id="IPR015813">
    <property type="entry name" value="Pyrv/PenolPyrv_kinase-like_dom"/>
</dbReference>
<dbReference type="PANTHER" id="PTHR11817">
    <property type="entry name" value="PYRUVATE KINASE"/>
    <property type="match status" value="1"/>
</dbReference>
<evidence type="ECO:0000256" key="12">
    <source>
        <dbReference type="ARBA" id="ARBA00023317"/>
    </source>
</evidence>
<dbReference type="InterPro" id="IPR011037">
    <property type="entry name" value="Pyrv_Knase-like_insert_dom_sf"/>
</dbReference>
<dbReference type="Gene3D" id="3.40.1380.20">
    <property type="entry name" value="Pyruvate kinase, C-terminal domain"/>
    <property type="match status" value="1"/>
</dbReference>
<dbReference type="SUPFAM" id="SSF52935">
    <property type="entry name" value="PK C-terminal domain-like"/>
    <property type="match status" value="1"/>
</dbReference>
<organism evidence="16 17">
    <name type="scientific">Loxostege sticticalis</name>
    <name type="common">Beet webworm moth</name>
    <dbReference type="NCBI Taxonomy" id="481309"/>
    <lineage>
        <taxon>Eukaryota</taxon>
        <taxon>Metazoa</taxon>
        <taxon>Ecdysozoa</taxon>
        <taxon>Arthropoda</taxon>
        <taxon>Hexapoda</taxon>
        <taxon>Insecta</taxon>
        <taxon>Pterygota</taxon>
        <taxon>Neoptera</taxon>
        <taxon>Endopterygota</taxon>
        <taxon>Lepidoptera</taxon>
        <taxon>Glossata</taxon>
        <taxon>Ditrysia</taxon>
        <taxon>Pyraloidea</taxon>
        <taxon>Crambidae</taxon>
        <taxon>Pyraustinae</taxon>
        <taxon>Loxostege</taxon>
    </lineage>
</organism>
<comment type="cofactor">
    <cofactor evidence="1">
        <name>K(+)</name>
        <dbReference type="ChEBI" id="CHEBI:29103"/>
    </cofactor>
</comment>
<dbReference type="Pfam" id="PF00224">
    <property type="entry name" value="PK"/>
    <property type="match status" value="1"/>
</dbReference>
<evidence type="ECO:0000259" key="14">
    <source>
        <dbReference type="Pfam" id="PF00224"/>
    </source>
</evidence>
<comment type="pathway">
    <text evidence="2 13">Carbohydrate degradation; glycolysis; pyruvate from D-glyceraldehyde 3-phosphate: step 5/5.</text>
</comment>
<dbReference type="InterPro" id="IPR001697">
    <property type="entry name" value="Pyr_Knase"/>
</dbReference>
<evidence type="ECO:0000256" key="13">
    <source>
        <dbReference type="RuleBase" id="RU000504"/>
    </source>
</evidence>
<evidence type="ECO:0000259" key="15">
    <source>
        <dbReference type="Pfam" id="PF02887"/>
    </source>
</evidence>
<evidence type="ECO:0000256" key="3">
    <source>
        <dbReference type="ARBA" id="ARBA00008663"/>
    </source>
</evidence>
<proteinExistence type="inferred from homology"/>
<gene>
    <name evidence="16" type="ORF">ABMA28_015953</name>
</gene>
<keyword evidence="6" id="KW-0479">Metal-binding</keyword>
<evidence type="ECO:0000256" key="10">
    <source>
        <dbReference type="ARBA" id="ARBA00022842"/>
    </source>
</evidence>
<keyword evidence="12" id="KW-0670">Pyruvate</keyword>
<evidence type="ECO:0000256" key="2">
    <source>
        <dbReference type="ARBA" id="ARBA00004997"/>
    </source>
</evidence>
<evidence type="ECO:0000313" key="17">
    <source>
        <dbReference type="Proteomes" id="UP001549921"/>
    </source>
</evidence>
<evidence type="ECO:0000256" key="6">
    <source>
        <dbReference type="ARBA" id="ARBA00022723"/>
    </source>
</evidence>
<dbReference type="Pfam" id="PF02887">
    <property type="entry name" value="PK_C"/>
    <property type="match status" value="1"/>
</dbReference>